<dbReference type="SUPFAM" id="SSF50475">
    <property type="entry name" value="FMN-binding split barrel"/>
    <property type="match status" value="1"/>
</dbReference>
<organism evidence="1 2">
    <name type="scientific">Desulfuromonas soudanensis</name>
    <dbReference type="NCBI Taxonomy" id="1603606"/>
    <lineage>
        <taxon>Bacteria</taxon>
        <taxon>Pseudomonadati</taxon>
        <taxon>Thermodesulfobacteriota</taxon>
        <taxon>Desulfuromonadia</taxon>
        <taxon>Desulfuromonadales</taxon>
        <taxon>Desulfuromonadaceae</taxon>
        <taxon>Desulfuromonas</taxon>
    </lineage>
</organism>
<protein>
    <recommendedName>
        <fullName evidence="3">Flavin reductase like domain-containing protein</fullName>
    </recommendedName>
</protein>
<proteinExistence type="predicted"/>
<accession>A0A0M4DFM3</accession>
<dbReference type="Proteomes" id="UP000057158">
    <property type="component" value="Chromosome"/>
</dbReference>
<dbReference type="KEGG" id="des:DSOUD_0763"/>
<name>A0A0M4DFM3_9BACT</name>
<dbReference type="STRING" id="1603606.DSOUD_0763"/>
<dbReference type="PATRIC" id="fig|1603606.3.peg.833"/>
<gene>
    <name evidence="1" type="ORF">DSOUD_0763</name>
</gene>
<keyword evidence="2" id="KW-1185">Reference proteome</keyword>
<reference evidence="1 2" key="1">
    <citation type="submission" date="2015-07" db="EMBL/GenBank/DDBJ databases">
        <title>Isolation and Genomic Characterization of a Novel Halophilic Metal-Reducing Deltaproteobacterium from the Deep Subsurface.</title>
        <authorList>
            <person name="Badalamenti J.P."/>
            <person name="Summers Z.M."/>
            <person name="Gralnick J.A."/>
            <person name="Bond D.R."/>
        </authorList>
    </citation>
    <scope>NUCLEOTIDE SEQUENCE [LARGE SCALE GENOMIC DNA]</scope>
    <source>
        <strain evidence="1 2">WTL</strain>
    </source>
</reference>
<dbReference type="EMBL" id="CP010802">
    <property type="protein sequence ID" value="ALC15550.1"/>
    <property type="molecule type" value="Genomic_DNA"/>
</dbReference>
<dbReference type="AlphaFoldDB" id="A0A0M4DFM3"/>
<evidence type="ECO:0000313" key="1">
    <source>
        <dbReference type="EMBL" id="ALC15550.1"/>
    </source>
</evidence>
<evidence type="ECO:0008006" key="3">
    <source>
        <dbReference type="Google" id="ProtNLM"/>
    </source>
</evidence>
<evidence type="ECO:0000313" key="2">
    <source>
        <dbReference type="Proteomes" id="UP000057158"/>
    </source>
</evidence>
<sequence>MVECLRKLDRERLHTGGAWMTYTTPDGDWGVSPVGWLGIVCSLPPLISFRLQSRQYGEGELCPGSSFEIHLAPFSDPADPNASEKGGLGVERGAKFPPAACPVRIECRNASFDGDDRLGMVSGEVLTIHIGGVSYGLAEENPFEPIRSFARTWKRHLQPADSSAGEGLDMAGLGCK</sequence>